<comment type="caution">
    <text evidence="1">The sequence shown here is derived from an EMBL/GenBank/DDBJ whole genome shotgun (WGS) entry which is preliminary data.</text>
</comment>
<keyword evidence="2" id="KW-1185">Reference proteome</keyword>
<accession>A0ABR0JVF6</accession>
<dbReference type="Proteomes" id="UP001345013">
    <property type="component" value="Unassembled WGS sequence"/>
</dbReference>
<proteinExistence type="predicted"/>
<evidence type="ECO:0000313" key="2">
    <source>
        <dbReference type="Proteomes" id="UP001345013"/>
    </source>
</evidence>
<gene>
    <name evidence="1" type="ORF">LTR24_010186</name>
</gene>
<sequence length="139" mass="15287">MSQKTLYVLYNADSTVLGKLKYGYRKVTGSGDEPACAACDITHGGLSLSESPRWLEAKKEIEDNGVKVMQWHRDEISQNVKNFVKSNGIRYPAVLLDGSDGSYITIMTNTDLNACAGDPKVLVGELYKKNILSDKKPSL</sequence>
<organism evidence="1 2">
    <name type="scientific">Lithohypha guttulata</name>
    <dbReference type="NCBI Taxonomy" id="1690604"/>
    <lineage>
        <taxon>Eukaryota</taxon>
        <taxon>Fungi</taxon>
        <taxon>Dikarya</taxon>
        <taxon>Ascomycota</taxon>
        <taxon>Pezizomycotina</taxon>
        <taxon>Eurotiomycetes</taxon>
        <taxon>Chaetothyriomycetidae</taxon>
        <taxon>Chaetothyriales</taxon>
        <taxon>Trichomeriaceae</taxon>
        <taxon>Lithohypha</taxon>
    </lineage>
</organism>
<name>A0ABR0JVF6_9EURO</name>
<reference evidence="1 2" key="1">
    <citation type="submission" date="2023-08" db="EMBL/GenBank/DDBJ databases">
        <title>Black Yeasts Isolated from many extreme environments.</title>
        <authorList>
            <person name="Coleine C."/>
            <person name="Stajich J.E."/>
            <person name="Selbmann L."/>
        </authorList>
    </citation>
    <scope>NUCLEOTIDE SEQUENCE [LARGE SCALE GENOMIC DNA]</scope>
    <source>
        <strain evidence="1 2">CCFEE 5885</strain>
    </source>
</reference>
<evidence type="ECO:0000313" key="1">
    <source>
        <dbReference type="EMBL" id="KAK5074487.1"/>
    </source>
</evidence>
<dbReference type="EMBL" id="JAVRRG010000285">
    <property type="protein sequence ID" value="KAK5074487.1"/>
    <property type="molecule type" value="Genomic_DNA"/>
</dbReference>
<protein>
    <submittedName>
        <fullName evidence="1">Uncharacterized protein</fullName>
    </submittedName>
</protein>